<dbReference type="AlphaFoldDB" id="A0A931F7G5"/>
<dbReference type="RefSeq" id="WP_270453554.1">
    <property type="nucleotide sequence ID" value="NZ_JADPIE010000003.1"/>
</dbReference>
<dbReference type="SUPFAM" id="SSF160148">
    <property type="entry name" value="CPE0013-like"/>
    <property type="match status" value="1"/>
</dbReference>
<reference evidence="1" key="1">
    <citation type="submission" date="2020-11" db="EMBL/GenBank/DDBJ databases">
        <title>Halonatronomonas betainensis gen. nov., sp. nov. a novel haloalkaliphilic representative of the family Halanaerobiacae capable of betaine degradation.</title>
        <authorList>
            <person name="Boltyanskaya Y."/>
            <person name="Kevbrin V."/>
            <person name="Detkova E."/>
            <person name="Grouzdev D.S."/>
            <person name="Koziaeva V."/>
            <person name="Zhilina T."/>
        </authorList>
    </citation>
    <scope>NUCLEOTIDE SEQUENCE</scope>
    <source>
        <strain evidence="1">Z-7014</strain>
    </source>
</reference>
<keyword evidence="2" id="KW-1185">Reference proteome</keyword>
<organism evidence="1 2">
    <name type="scientific">Halonatronomonas betaini</name>
    <dbReference type="NCBI Taxonomy" id="2778430"/>
    <lineage>
        <taxon>Bacteria</taxon>
        <taxon>Bacillati</taxon>
        <taxon>Bacillota</taxon>
        <taxon>Clostridia</taxon>
        <taxon>Halanaerobiales</taxon>
        <taxon>Halarsenatibacteraceae</taxon>
        <taxon>Halonatronomonas</taxon>
    </lineage>
</organism>
<sequence length="122" mass="13133">MDQRTIVCLSCPKGCRVTVKANGDDIKDISGHECPQGIEYAKNEYLNPTRILPTTVRVKNGQIALVPVKTAAPIPKGKIGEAMQKLAEVEVEAPIKLGQVIVENIVETGVDVVATRSIKAKN</sequence>
<dbReference type="EMBL" id="JADPIE010000003">
    <property type="protein sequence ID" value="MBF8436646.1"/>
    <property type="molecule type" value="Genomic_DNA"/>
</dbReference>
<dbReference type="InterPro" id="IPR036593">
    <property type="entry name" value="CPE0013-like_sf"/>
</dbReference>
<gene>
    <name evidence="1" type="ORF">I0Q91_06140</name>
</gene>
<name>A0A931F7G5_9FIRM</name>
<evidence type="ECO:0000313" key="1">
    <source>
        <dbReference type="EMBL" id="MBF8436646.1"/>
    </source>
</evidence>
<evidence type="ECO:0000313" key="2">
    <source>
        <dbReference type="Proteomes" id="UP000621436"/>
    </source>
</evidence>
<dbReference type="PANTHER" id="PTHR39450">
    <property type="entry name" value="MOLYBDOPTERIN OXIDOREDUCTASE, 4FE-4S CLUSTER-BINDING SUBUNIT"/>
    <property type="match status" value="1"/>
</dbReference>
<protein>
    <submittedName>
        <fullName evidence="1">DUF1667 domain-containing protein</fullName>
    </submittedName>
</protein>
<dbReference type="Gene3D" id="3.10.530.10">
    <property type="entry name" value="CPE0013-like"/>
    <property type="match status" value="1"/>
</dbReference>
<comment type="caution">
    <text evidence="1">The sequence shown here is derived from an EMBL/GenBank/DDBJ whole genome shotgun (WGS) entry which is preliminary data.</text>
</comment>
<dbReference type="PANTHER" id="PTHR39450:SF1">
    <property type="entry name" value="DUF1667 DOMAIN-CONTAINING PROTEIN"/>
    <property type="match status" value="1"/>
</dbReference>
<dbReference type="Proteomes" id="UP000621436">
    <property type="component" value="Unassembled WGS sequence"/>
</dbReference>
<accession>A0A931F7G5</accession>
<dbReference type="InterPro" id="IPR012460">
    <property type="entry name" value="DUF1667"/>
</dbReference>
<proteinExistence type="predicted"/>
<dbReference type="Pfam" id="PF07892">
    <property type="entry name" value="DUF1667"/>
    <property type="match status" value="1"/>
</dbReference>